<evidence type="ECO:0000313" key="2">
    <source>
        <dbReference type="Proteomes" id="UP000799766"/>
    </source>
</evidence>
<reference evidence="1" key="1">
    <citation type="journal article" date="2020" name="Stud. Mycol.">
        <title>101 Dothideomycetes genomes: a test case for predicting lifestyles and emergence of pathogens.</title>
        <authorList>
            <person name="Haridas S."/>
            <person name="Albert R."/>
            <person name="Binder M."/>
            <person name="Bloem J."/>
            <person name="Labutti K."/>
            <person name="Salamov A."/>
            <person name="Andreopoulos B."/>
            <person name="Baker S."/>
            <person name="Barry K."/>
            <person name="Bills G."/>
            <person name="Bluhm B."/>
            <person name="Cannon C."/>
            <person name="Castanera R."/>
            <person name="Culley D."/>
            <person name="Daum C."/>
            <person name="Ezra D."/>
            <person name="Gonzalez J."/>
            <person name="Henrissat B."/>
            <person name="Kuo A."/>
            <person name="Liang C."/>
            <person name="Lipzen A."/>
            <person name="Lutzoni F."/>
            <person name="Magnuson J."/>
            <person name="Mondo S."/>
            <person name="Nolan M."/>
            <person name="Ohm R."/>
            <person name="Pangilinan J."/>
            <person name="Park H.-J."/>
            <person name="Ramirez L."/>
            <person name="Alfaro M."/>
            <person name="Sun H."/>
            <person name="Tritt A."/>
            <person name="Yoshinaga Y."/>
            <person name="Zwiers L.-H."/>
            <person name="Turgeon B."/>
            <person name="Goodwin S."/>
            <person name="Spatafora J."/>
            <person name="Crous P."/>
            <person name="Grigoriev I."/>
        </authorList>
    </citation>
    <scope>NUCLEOTIDE SEQUENCE</scope>
    <source>
        <strain evidence="1">ATCC 16933</strain>
    </source>
</reference>
<gene>
    <name evidence="1" type="ORF">BDY21DRAFT_40321</name>
</gene>
<name>A0A6A6NYS0_9PEZI</name>
<organism evidence="1 2">
    <name type="scientific">Lineolata rhizophorae</name>
    <dbReference type="NCBI Taxonomy" id="578093"/>
    <lineage>
        <taxon>Eukaryota</taxon>
        <taxon>Fungi</taxon>
        <taxon>Dikarya</taxon>
        <taxon>Ascomycota</taxon>
        <taxon>Pezizomycotina</taxon>
        <taxon>Dothideomycetes</taxon>
        <taxon>Dothideomycetes incertae sedis</taxon>
        <taxon>Lineolatales</taxon>
        <taxon>Lineolataceae</taxon>
        <taxon>Lineolata</taxon>
    </lineage>
</organism>
<sequence length="156" mass="17402">MLKFLSSRCRCWHQTLARWQQAASSVHLCVRSQPLFCCRCFAVRLPALPNVDIRQARSFSGCFCVLVIFGDRCSFFPVLLLTLRLIVRLPLPSSPSLPRLVDSPARGLSTVACHVERRPRAPRLRAFARVTARACLGPHSPVPIAWVVLGTQPSDP</sequence>
<dbReference type="AlphaFoldDB" id="A0A6A6NYS0"/>
<protein>
    <submittedName>
        <fullName evidence="1">Uncharacterized protein</fullName>
    </submittedName>
</protein>
<dbReference type="Proteomes" id="UP000799766">
    <property type="component" value="Unassembled WGS sequence"/>
</dbReference>
<proteinExistence type="predicted"/>
<dbReference type="EMBL" id="MU001682">
    <property type="protein sequence ID" value="KAF2456657.1"/>
    <property type="molecule type" value="Genomic_DNA"/>
</dbReference>
<accession>A0A6A6NYS0</accession>
<keyword evidence="2" id="KW-1185">Reference proteome</keyword>
<evidence type="ECO:0000313" key="1">
    <source>
        <dbReference type="EMBL" id="KAF2456657.1"/>
    </source>
</evidence>